<reference evidence="2 3" key="1">
    <citation type="journal article" date="2018" name="Nat. Ecol. Evol.">
        <title>Pezizomycetes genomes reveal the molecular basis of ectomycorrhizal truffle lifestyle.</title>
        <authorList>
            <person name="Murat C."/>
            <person name="Payen T."/>
            <person name="Noel B."/>
            <person name="Kuo A."/>
            <person name="Morin E."/>
            <person name="Chen J."/>
            <person name="Kohler A."/>
            <person name="Krizsan K."/>
            <person name="Balestrini R."/>
            <person name="Da Silva C."/>
            <person name="Montanini B."/>
            <person name="Hainaut M."/>
            <person name="Levati E."/>
            <person name="Barry K.W."/>
            <person name="Belfiori B."/>
            <person name="Cichocki N."/>
            <person name="Clum A."/>
            <person name="Dockter R.B."/>
            <person name="Fauchery L."/>
            <person name="Guy J."/>
            <person name="Iotti M."/>
            <person name="Le Tacon F."/>
            <person name="Lindquist E.A."/>
            <person name="Lipzen A."/>
            <person name="Malagnac F."/>
            <person name="Mello A."/>
            <person name="Molinier V."/>
            <person name="Miyauchi S."/>
            <person name="Poulain J."/>
            <person name="Riccioni C."/>
            <person name="Rubini A."/>
            <person name="Sitrit Y."/>
            <person name="Splivallo R."/>
            <person name="Traeger S."/>
            <person name="Wang M."/>
            <person name="Zifcakova L."/>
            <person name="Wipf D."/>
            <person name="Zambonelli A."/>
            <person name="Paolocci F."/>
            <person name="Nowrousian M."/>
            <person name="Ottonello S."/>
            <person name="Baldrian P."/>
            <person name="Spatafora J.W."/>
            <person name="Henrissat B."/>
            <person name="Nagy L.G."/>
            <person name="Aury J.M."/>
            <person name="Wincker P."/>
            <person name="Grigoriev I.V."/>
            <person name="Bonfante P."/>
            <person name="Martin F.M."/>
        </authorList>
    </citation>
    <scope>NUCLEOTIDE SEQUENCE [LARGE SCALE GENOMIC DNA]</scope>
    <source>
        <strain evidence="2 3">120613-1</strain>
    </source>
</reference>
<name>A0A3N4J612_9PEZI</name>
<organism evidence="2 3">
    <name type="scientific">Choiromyces venosus 120613-1</name>
    <dbReference type="NCBI Taxonomy" id="1336337"/>
    <lineage>
        <taxon>Eukaryota</taxon>
        <taxon>Fungi</taxon>
        <taxon>Dikarya</taxon>
        <taxon>Ascomycota</taxon>
        <taxon>Pezizomycotina</taxon>
        <taxon>Pezizomycetes</taxon>
        <taxon>Pezizales</taxon>
        <taxon>Tuberaceae</taxon>
        <taxon>Choiromyces</taxon>
    </lineage>
</organism>
<evidence type="ECO:0000313" key="2">
    <source>
        <dbReference type="EMBL" id="RPA93606.1"/>
    </source>
</evidence>
<feature type="domain" description="Tc1-like transposase DDE" evidence="1">
    <location>
        <begin position="7"/>
        <end position="106"/>
    </location>
</feature>
<protein>
    <recommendedName>
        <fullName evidence="1">Tc1-like transposase DDE domain-containing protein</fullName>
    </recommendedName>
</protein>
<dbReference type="InterPro" id="IPR036397">
    <property type="entry name" value="RNaseH_sf"/>
</dbReference>
<dbReference type="PANTHER" id="PTHR46564">
    <property type="entry name" value="TRANSPOSASE"/>
    <property type="match status" value="1"/>
</dbReference>
<dbReference type="PANTHER" id="PTHR46564:SF1">
    <property type="entry name" value="TRANSPOSASE"/>
    <property type="match status" value="1"/>
</dbReference>
<evidence type="ECO:0000259" key="1">
    <source>
        <dbReference type="Pfam" id="PF13358"/>
    </source>
</evidence>
<dbReference type="EMBL" id="ML120449">
    <property type="protein sequence ID" value="RPA93606.1"/>
    <property type="molecule type" value="Genomic_DNA"/>
</dbReference>
<gene>
    <name evidence="2" type="ORF">L873DRAFT_1595216</name>
</gene>
<dbReference type="STRING" id="1336337.A0A3N4J612"/>
<dbReference type="Gene3D" id="3.30.420.10">
    <property type="entry name" value="Ribonuclease H-like superfamily/Ribonuclease H"/>
    <property type="match status" value="1"/>
</dbReference>
<dbReference type="Proteomes" id="UP000276215">
    <property type="component" value="Unassembled WGS sequence"/>
</dbReference>
<proteinExistence type="predicted"/>
<feature type="non-terminal residue" evidence="2">
    <location>
        <position position="108"/>
    </location>
</feature>
<dbReference type="AlphaFoldDB" id="A0A3N4J612"/>
<evidence type="ECO:0000313" key="3">
    <source>
        <dbReference type="Proteomes" id="UP000276215"/>
    </source>
</evidence>
<accession>A0A3N4J612</accession>
<dbReference type="OrthoDB" id="5386133at2759"/>
<dbReference type="InterPro" id="IPR038717">
    <property type="entry name" value="Tc1-like_DDE_dom"/>
</dbReference>
<dbReference type="GO" id="GO:0003676">
    <property type="term" value="F:nucleic acid binding"/>
    <property type="evidence" value="ECO:0007669"/>
    <property type="project" value="InterPro"/>
</dbReference>
<keyword evidence="3" id="KW-1185">Reference proteome</keyword>
<feature type="non-terminal residue" evidence="2">
    <location>
        <position position="1"/>
    </location>
</feature>
<dbReference type="Pfam" id="PF13358">
    <property type="entry name" value="DDE_3"/>
    <property type="match status" value="1"/>
</dbReference>
<sequence>KDDCTTFRHHGYAQSGRWATRRTQFVHNIWYSVLPALGIDGFFACEVVEGSFTCLSYEKFILQEVLPQMNSVPELYSVLIMDNAKIHKSQHVVDLATTASIVVEFLAL</sequence>